<proteinExistence type="predicted"/>
<reference evidence="3" key="1">
    <citation type="journal article" date="2019" name="Int. J. Syst. Evol. Microbiol.">
        <title>The Global Catalogue of Microorganisms (GCM) 10K type strain sequencing project: providing services to taxonomists for standard genome sequencing and annotation.</title>
        <authorList>
            <consortium name="The Broad Institute Genomics Platform"/>
            <consortium name="The Broad Institute Genome Sequencing Center for Infectious Disease"/>
            <person name="Wu L."/>
            <person name="Ma J."/>
        </authorList>
    </citation>
    <scope>NUCLEOTIDE SEQUENCE [LARGE SCALE GENOMIC DNA]</scope>
    <source>
        <strain evidence="3">CGMCC 4.1467</strain>
    </source>
</reference>
<dbReference type="SUPFAM" id="SSF52833">
    <property type="entry name" value="Thioredoxin-like"/>
    <property type="match status" value="1"/>
</dbReference>
<accession>A0ABW2L718</accession>
<keyword evidence="3" id="KW-1185">Reference proteome</keyword>
<dbReference type="Proteomes" id="UP001596472">
    <property type="component" value="Unassembled WGS sequence"/>
</dbReference>
<evidence type="ECO:0000313" key="2">
    <source>
        <dbReference type="EMBL" id="MFC7337340.1"/>
    </source>
</evidence>
<organism evidence="2 3">
    <name type="scientific">Haloferula chungangensis</name>
    <dbReference type="NCBI Taxonomy" id="1048331"/>
    <lineage>
        <taxon>Bacteria</taxon>
        <taxon>Pseudomonadati</taxon>
        <taxon>Verrucomicrobiota</taxon>
        <taxon>Verrucomicrobiia</taxon>
        <taxon>Verrucomicrobiales</taxon>
        <taxon>Verrucomicrobiaceae</taxon>
        <taxon>Haloferula</taxon>
    </lineage>
</organism>
<dbReference type="InterPro" id="IPR000866">
    <property type="entry name" value="AhpC/TSA"/>
</dbReference>
<feature type="domain" description="Thioredoxin" evidence="1">
    <location>
        <begin position="3"/>
        <end position="161"/>
    </location>
</feature>
<dbReference type="PROSITE" id="PS51352">
    <property type="entry name" value="THIOREDOXIN_2"/>
    <property type="match status" value="1"/>
</dbReference>
<dbReference type="Pfam" id="PF00578">
    <property type="entry name" value="AhpC-TSA"/>
    <property type="match status" value="1"/>
</dbReference>
<gene>
    <name evidence="2" type="ORF">ACFQY0_09150</name>
</gene>
<dbReference type="InterPro" id="IPR013766">
    <property type="entry name" value="Thioredoxin_domain"/>
</dbReference>
<sequence>MKLIPKTKAPDLTVKRIVGEDWSLADQEPENFLMLVFYRGRHCPICKTYLENLNTLLDDAADRGVKVFAVSGDTQERAEACLGDWEVDDLEIGYGMTPEQMREWGLYISKAIKEEEPEVFGEPALFLIRPDQTIYYIAYNSMPMGRPDPKDILEFVDFALKKDYPARGES</sequence>
<comment type="caution">
    <text evidence="2">The sequence shown here is derived from an EMBL/GenBank/DDBJ whole genome shotgun (WGS) entry which is preliminary data.</text>
</comment>
<evidence type="ECO:0000259" key="1">
    <source>
        <dbReference type="PROSITE" id="PS51352"/>
    </source>
</evidence>
<dbReference type="EMBL" id="JBHTBS010000004">
    <property type="protein sequence ID" value="MFC7337340.1"/>
    <property type="molecule type" value="Genomic_DNA"/>
</dbReference>
<dbReference type="CDD" id="cd02970">
    <property type="entry name" value="PRX_like2"/>
    <property type="match status" value="1"/>
</dbReference>
<dbReference type="InterPro" id="IPR036249">
    <property type="entry name" value="Thioredoxin-like_sf"/>
</dbReference>
<dbReference type="RefSeq" id="WP_379711538.1">
    <property type="nucleotide sequence ID" value="NZ_JBHTBS010000004.1"/>
</dbReference>
<evidence type="ECO:0000313" key="3">
    <source>
        <dbReference type="Proteomes" id="UP001596472"/>
    </source>
</evidence>
<dbReference type="Gene3D" id="3.40.30.10">
    <property type="entry name" value="Glutaredoxin"/>
    <property type="match status" value="1"/>
</dbReference>
<name>A0ABW2L718_9BACT</name>
<protein>
    <submittedName>
        <fullName evidence="2">Peroxiredoxin-like family protein</fullName>
    </submittedName>
</protein>